<dbReference type="InterPro" id="IPR002545">
    <property type="entry name" value="CheW-lke_dom"/>
</dbReference>
<accession>A0A1K1UBA5</accession>
<dbReference type="Pfam" id="PF01584">
    <property type="entry name" value="CheW"/>
    <property type="match status" value="1"/>
</dbReference>
<dbReference type="Gene3D" id="1.10.287.560">
    <property type="entry name" value="Histidine kinase CheA-like, homodimeric domain"/>
    <property type="match status" value="1"/>
</dbReference>
<dbReference type="GO" id="GO:0005737">
    <property type="term" value="C:cytoplasm"/>
    <property type="evidence" value="ECO:0007669"/>
    <property type="project" value="InterPro"/>
</dbReference>
<dbReference type="PRINTS" id="PR00344">
    <property type="entry name" value="BCTRLSENSOR"/>
</dbReference>
<dbReference type="GO" id="GO:0006935">
    <property type="term" value="P:chemotaxis"/>
    <property type="evidence" value="ECO:0007669"/>
    <property type="project" value="UniProtKB-KW"/>
</dbReference>
<evidence type="ECO:0000256" key="11">
    <source>
        <dbReference type="ARBA" id="ARBA00035100"/>
    </source>
</evidence>
<dbReference type="InterPro" id="IPR037006">
    <property type="entry name" value="CheA-like_homodim_sf"/>
</dbReference>
<keyword evidence="7" id="KW-0547">Nucleotide-binding</keyword>
<dbReference type="SUPFAM" id="SSF47226">
    <property type="entry name" value="Histidine-containing phosphotransfer domain, HPT domain"/>
    <property type="match status" value="1"/>
</dbReference>
<protein>
    <recommendedName>
        <fullName evidence="3">Chemotaxis protein CheA</fullName>
        <ecNumber evidence="2">2.7.13.3</ecNumber>
    </recommendedName>
</protein>
<dbReference type="CDD" id="cd16916">
    <property type="entry name" value="HATPase_CheA-like"/>
    <property type="match status" value="1"/>
</dbReference>
<dbReference type="FunFam" id="3.30.565.10:FF:000016">
    <property type="entry name" value="Chemotaxis protein CheA, putative"/>
    <property type="match status" value="1"/>
</dbReference>
<dbReference type="Gene3D" id="1.20.120.160">
    <property type="entry name" value="HPT domain"/>
    <property type="match status" value="1"/>
</dbReference>
<dbReference type="InterPro" id="IPR008207">
    <property type="entry name" value="Sig_transdc_His_kin_Hpt_dom"/>
</dbReference>
<dbReference type="PROSITE" id="PS50109">
    <property type="entry name" value="HIS_KIN"/>
    <property type="match status" value="1"/>
</dbReference>
<feature type="compositionally biased region" description="Polar residues" evidence="13">
    <location>
        <begin position="319"/>
        <end position="330"/>
    </location>
</feature>
<dbReference type="RefSeq" id="WP_072324751.1">
    <property type="nucleotide sequence ID" value="NZ_FPJW01000001.1"/>
</dbReference>
<dbReference type="CDD" id="cd00731">
    <property type="entry name" value="CheA_reg"/>
    <property type="match status" value="1"/>
</dbReference>
<dbReference type="PROSITE" id="PS50894">
    <property type="entry name" value="HPT"/>
    <property type="match status" value="1"/>
</dbReference>
<evidence type="ECO:0000256" key="7">
    <source>
        <dbReference type="ARBA" id="ARBA00022741"/>
    </source>
</evidence>
<evidence type="ECO:0000259" key="14">
    <source>
        <dbReference type="PROSITE" id="PS50109"/>
    </source>
</evidence>
<feature type="domain" description="CheW-like" evidence="15">
    <location>
        <begin position="604"/>
        <end position="739"/>
    </location>
</feature>
<reference evidence="17 18" key="1">
    <citation type="submission" date="2016-11" db="EMBL/GenBank/DDBJ databases">
        <authorList>
            <person name="Jaros S."/>
            <person name="Januszkiewicz K."/>
            <person name="Wedrychowicz H."/>
        </authorList>
    </citation>
    <scope>NUCLEOTIDE SEQUENCE [LARGE SCALE GENOMIC DNA]</scope>
    <source>
        <strain evidence="17 18">DSM 21637</strain>
    </source>
</reference>
<keyword evidence="5 12" id="KW-0597">Phosphoprotein</keyword>
<evidence type="ECO:0000259" key="16">
    <source>
        <dbReference type="PROSITE" id="PS50894"/>
    </source>
</evidence>
<name>A0A1K1UBA5_9GAMM</name>
<evidence type="ECO:0000256" key="10">
    <source>
        <dbReference type="ARBA" id="ARBA00023012"/>
    </source>
</evidence>
<dbReference type="SMART" id="SM00387">
    <property type="entry name" value="HATPase_c"/>
    <property type="match status" value="1"/>
</dbReference>
<evidence type="ECO:0000256" key="2">
    <source>
        <dbReference type="ARBA" id="ARBA00012438"/>
    </source>
</evidence>
<keyword evidence="18" id="KW-1185">Reference proteome</keyword>
<dbReference type="Pfam" id="PF01627">
    <property type="entry name" value="Hpt"/>
    <property type="match status" value="1"/>
</dbReference>
<dbReference type="OrthoDB" id="9803176at2"/>
<sequence length="752" mass="81129">MSVDLSQFHQVFIDEAYEHLSTMESLLLALDLTAPSLDDLNAIFRAAHSIKGGAGTFGFTDIAELTHALETLLDRLRKEELDPTDAMIEAFLQCCDLLGNMLDVHQNGGEVDQQRLESIRGELMQLASGEASAAAVVEAAHPPATATPVEPGGHSWLIHLHPGKDIFAEGASFEAINEDLSALGQLEVLQQPEAGHVRWRLYADVSLEVLQETFAFVCQADEVSFTEETSITASDDQGYGFFVDESELAAEREAADGFGFFIDEDELPSQQAQRQAEQEAEQGFGFFVDESDLPAAQPDAAESVAVEPGKATGAAANPQAGSSPSSSQTVGAKPATTASRSPAKAPAKPAAQAETSIRVGVEKVDQLINLVGELVITRSMLAQSAAALDPMVYEAIHNGLAALERNSRDLQESVMSIRMLPINFVFGRFPRVVRDLANKMNKKVALKLIGEETELDKGLIEKLADPLTHLVRNSIDHGIETPEQRLAAGKSEQGTITLSASHQGGSILVEVTDDGAGLNREKLLAKAQEKGIPLSDNPSDREVWQLIFAAGFSTAKEVTDVSGRGVGMDVVMRNITEMKGQIEIDSAEGRGTRIGLRLPLTLAILDGMSLRVGEEVFILPLTRIIESLQPEPGQLKTVSGKGRVVHIRGEYLPLLPLYKAFNLEPRVKKPEEGILVVVESNEGKLALFVDELIAQHQVVIKSLEAHYRKVQGVSGATIMGDGRVALIIDIEQLAKLNQPEDVMNISGGRDDE</sequence>
<dbReference type="Pfam" id="PF02518">
    <property type="entry name" value="HATPase_c"/>
    <property type="match status" value="1"/>
</dbReference>
<feature type="region of interest" description="Disordered" evidence="13">
    <location>
        <begin position="297"/>
        <end position="354"/>
    </location>
</feature>
<dbReference type="Gene3D" id="2.30.30.40">
    <property type="entry name" value="SH3 Domains"/>
    <property type="match status" value="1"/>
</dbReference>
<dbReference type="InterPro" id="IPR051315">
    <property type="entry name" value="Bact_Chemotaxis_CheA"/>
</dbReference>
<dbReference type="GO" id="GO:0000155">
    <property type="term" value="F:phosphorelay sensor kinase activity"/>
    <property type="evidence" value="ECO:0007669"/>
    <property type="project" value="InterPro"/>
</dbReference>
<dbReference type="InterPro" id="IPR036890">
    <property type="entry name" value="HATPase_C_sf"/>
</dbReference>
<dbReference type="Proteomes" id="UP000182350">
    <property type="component" value="Unassembled WGS sequence"/>
</dbReference>
<dbReference type="InterPro" id="IPR036097">
    <property type="entry name" value="HisK_dim/P_sf"/>
</dbReference>
<evidence type="ECO:0000256" key="5">
    <source>
        <dbReference type="ARBA" id="ARBA00022553"/>
    </source>
</evidence>
<evidence type="ECO:0000313" key="18">
    <source>
        <dbReference type="Proteomes" id="UP000182350"/>
    </source>
</evidence>
<dbReference type="SUPFAM" id="SSF47384">
    <property type="entry name" value="Homodimeric domain of signal transducing histidine kinase"/>
    <property type="match status" value="1"/>
</dbReference>
<feature type="domain" description="HPt" evidence="16">
    <location>
        <begin position="1"/>
        <end position="105"/>
    </location>
</feature>
<evidence type="ECO:0000256" key="3">
    <source>
        <dbReference type="ARBA" id="ARBA00021495"/>
    </source>
</evidence>
<dbReference type="CDD" id="cd00088">
    <property type="entry name" value="HPT"/>
    <property type="match status" value="1"/>
</dbReference>
<dbReference type="FunFam" id="2.30.30.40:FF:000048">
    <property type="entry name" value="Chemotaxis protein CheA, putative"/>
    <property type="match status" value="1"/>
</dbReference>
<dbReference type="PANTHER" id="PTHR43395:SF10">
    <property type="entry name" value="CHEMOTAXIS PROTEIN CHEA"/>
    <property type="match status" value="1"/>
</dbReference>
<keyword evidence="6" id="KW-0808">Transferase</keyword>
<evidence type="ECO:0000256" key="9">
    <source>
        <dbReference type="ARBA" id="ARBA00022840"/>
    </source>
</evidence>
<keyword evidence="4" id="KW-0145">Chemotaxis</keyword>
<dbReference type="Pfam" id="PF02895">
    <property type="entry name" value="H-kinase_dim"/>
    <property type="match status" value="1"/>
</dbReference>
<dbReference type="Gene3D" id="3.30.565.10">
    <property type="entry name" value="Histidine kinase-like ATPase, C-terminal domain"/>
    <property type="match status" value="1"/>
</dbReference>
<dbReference type="InterPro" id="IPR004105">
    <property type="entry name" value="CheA-like_dim"/>
</dbReference>
<dbReference type="PROSITE" id="PS50851">
    <property type="entry name" value="CHEW"/>
    <property type="match status" value="1"/>
</dbReference>
<evidence type="ECO:0000256" key="12">
    <source>
        <dbReference type="PROSITE-ProRule" id="PRU00110"/>
    </source>
</evidence>
<feature type="modified residue" description="Phosphohistidine" evidence="12">
    <location>
        <position position="48"/>
    </location>
</feature>
<evidence type="ECO:0000256" key="1">
    <source>
        <dbReference type="ARBA" id="ARBA00000085"/>
    </source>
</evidence>
<feature type="compositionally biased region" description="Low complexity" evidence="13">
    <location>
        <begin position="334"/>
        <end position="353"/>
    </location>
</feature>
<keyword evidence="9" id="KW-0067">ATP-binding</keyword>
<dbReference type="SMART" id="SM01231">
    <property type="entry name" value="H-kinase_dim"/>
    <property type="match status" value="1"/>
</dbReference>
<dbReference type="InterPro" id="IPR005467">
    <property type="entry name" value="His_kinase_dom"/>
</dbReference>
<feature type="domain" description="Histidine kinase" evidence="14">
    <location>
        <begin position="396"/>
        <end position="602"/>
    </location>
</feature>
<evidence type="ECO:0000256" key="8">
    <source>
        <dbReference type="ARBA" id="ARBA00022777"/>
    </source>
</evidence>
<evidence type="ECO:0000256" key="13">
    <source>
        <dbReference type="SAM" id="MobiDB-lite"/>
    </source>
</evidence>
<comment type="catalytic activity">
    <reaction evidence="1">
        <text>ATP + protein L-histidine = ADP + protein N-phospho-L-histidine.</text>
        <dbReference type="EC" id="2.7.13.3"/>
    </reaction>
</comment>
<dbReference type="InterPro" id="IPR004358">
    <property type="entry name" value="Sig_transdc_His_kin-like_C"/>
</dbReference>
<comment type="function">
    <text evidence="11">Involved in the transmission of sensory signals from the chemoreceptors to the flagellar motors. CheA is autophosphorylated; it can transfer its phosphate group to either CheB or CheY.</text>
</comment>
<evidence type="ECO:0000259" key="15">
    <source>
        <dbReference type="PROSITE" id="PS50851"/>
    </source>
</evidence>
<dbReference type="SMART" id="SM00260">
    <property type="entry name" value="CheW"/>
    <property type="match status" value="1"/>
</dbReference>
<dbReference type="SMART" id="SM00073">
    <property type="entry name" value="HPT"/>
    <property type="match status" value="1"/>
</dbReference>
<evidence type="ECO:0000256" key="4">
    <source>
        <dbReference type="ARBA" id="ARBA00022500"/>
    </source>
</evidence>
<dbReference type="InterPro" id="IPR036641">
    <property type="entry name" value="HPT_dom_sf"/>
</dbReference>
<dbReference type="InterPro" id="IPR003594">
    <property type="entry name" value="HATPase_dom"/>
</dbReference>
<evidence type="ECO:0000313" key="17">
    <source>
        <dbReference type="EMBL" id="SFX10321.1"/>
    </source>
</evidence>
<dbReference type="InterPro" id="IPR036061">
    <property type="entry name" value="CheW-like_dom_sf"/>
</dbReference>
<keyword evidence="8 17" id="KW-0418">Kinase</keyword>
<gene>
    <name evidence="17" type="ORF">SAMN02745752_00548</name>
</gene>
<dbReference type="EC" id="2.7.13.3" evidence="2"/>
<dbReference type="AlphaFoldDB" id="A0A1K1UBA5"/>
<dbReference type="EMBL" id="FPJW01000001">
    <property type="protein sequence ID" value="SFX10321.1"/>
    <property type="molecule type" value="Genomic_DNA"/>
</dbReference>
<dbReference type="PANTHER" id="PTHR43395">
    <property type="entry name" value="SENSOR HISTIDINE KINASE CHEA"/>
    <property type="match status" value="1"/>
</dbReference>
<organism evidence="17 18">
    <name type="scientific">Marinospirillum alkaliphilum DSM 21637</name>
    <dbReference type="NCBI Taxonomy" id="1122209"/>
    <lineage>
        <taxon>Bacteria</taxon>
        <taxon>Pseudomonadati</taxon>
        <taxon>Pseudomonadota</taxon>
        <taxon>Gammaproteobacteria</taxon>
        <taxon>Oceanospirillales</taxon>
        <taxon>Oceanospirillaceae</taxon>
        <taxon>Marinospirillum</taxon>
    </lineage>
</organism>
<dbReference type="SUPFAM" id="SSF50341">
    <property type="entry name" value="CheW-like"/>
    <property type="match status" value="1"/>
</dbReference>
<dbReference type="GO" id="GO:0005524">
    <property type="term" value="F:ATP binding"/>
    <property type="evidence" value="ECO:0007669"/>
    <property type="project" value="UniProtKB-KW"/>
</dbReference>
<proteinExistence type="predicted"/>
<dbReference type="STRING" id="1122209.SAMN02745752_00548"/>
<keyword evidence="10" id="KW-0902">Two-component regulatory system</keyword>
<evidence type="ECO:0000256" key="6">
    <source>
        <dbReference type="ARBA" id="ARBA00022679"/>
    </source>
</evidence>
<dbReference type="SUPFAM" id="SSF55874">
    <property type="entry name" value="ATPase domain of HSP90 chaperone/DNA topoisomerase II/histidine kinase"/>
    <property type="match status" value="1"/>
</dbReference>